<gene>
    <name evidence="2" type="ORF">HHK36_020449</name>
</gene>
<feature type="region of interest" description="Disordered" evidence="1">
    <location>
        <begin position="1"/>
        <end position="20"/>
    </location>
</feature>
<evidence type="ECO:0000256" key="1">
    <source>
        <dbReference type="SAM" id="MobiDB-lite"/>
    </source>
</evidence>
<protein>
    <recommendedName>
        <fullName evidence="4">Embryo sac development arrest 6</fullName>
    </recommendedName>
</protein>
<evidence type="ECO:0000313" key="3">
    <source>
        <dbReference type="Proteomes" id="UP000655225"/>
    </source>
</evidence>
<comment type="caution">
    <text evidence="2">The sequence shown here is derived from an EMBL/GenBank/DDBJ whole genome shotgun (WGS) entry which is preliminary data.</text>
</comment>
<sequence length="121" mass="13334">MSRRVLTPGASRKRKEREAFDTLTATSKAVEPASSNRLLAGYLAHEFLSQGTLFGQRWDPAQAEVAPVSAEPKKANSSQTSKAEQSTKQQSYMEVASLLKMDGANIPGIVNPTHLFRWLQM</sequence>
<dbReference type="PANTHER" id="PTHR34657:SF4">
    <property type="entry name" value="EMBRYO SAC DEVELOPMENT ARREST 6"/>
    <property type="match status" value="1"/>
</dbReference>
<dbReference type="PANTHER" id="PTHR34657">
    <property type="entry name" value="EMBRYO SAC DEVELOPMENT ARREST 6"/>
    <property type="match status" value="1"/>
</dbReference>
<organism evidence="2 3">
    <name type="scientific">Tetracentron sinense</name>
    <name type="common">Spur-leaf</name>
    <dbReference type="NCBI Taxonomy" id="13715"/>
    <lineage>
        <taxon>Eukaryota</taxon>
        <taxon>Viridiplantae</taxon>
        <taxon>Streptophyta</taxon>
        <taxon>Embryophyta</taxon>
        <taxon>Tracheophyta</taxon>
        <taxon>Spermatophyta</taxon>
        <taxon>Magnoliopsida</taxon>
        <taxon>Trochodendrales</taxon>
        <taxon>Trochodendraceae</taxon>
        <taxon>Tetracentron</taxon>
    </lineage>
</organism>
<feature type="compositionally biased region" description="Polar residues" evidence="1">
    <location>
        <begin position="75"/>
        <end position="89"/>
    </location>
</feature>
<dbReference type="OrthoDB" id="687843at2759"/>
<evidence type="ECO:0000313" key="2">
    <source>
        <dbReference type="EMBL" id="KAF8394242.1"/>
    </source>
</evidence>
<dbReference type="EMBL" id="JABCRI010000014">
    <property type="protein sequence ID" value="KAF8394242.1"/>
    <property type="molecule type" value="Genomic_DNA"/>
</dbReference>
<proteinExistence type="predicted"/>
<dbReference type="OMA" id="MYVEVAS"/>
<evidence type="ECO:0008006" key="4">
    <source>
        <dbReference type="Google" id="ProtNLM"/>
    </source>
</evidence>
<name>A0A834YTW6_TETSI</name>
<feature type="region of interest" description="Disordered" evidence="1">
    <location>
        <begin position="63"/>
        <end position="89"/>
    </location>
</feature>
<accession>A0A834YTW6</accession>
<dbReference type="AlphaFoldDB" id="A0A834YTW6"/>
<keyword evidence="3" id="KW-1185">Reference proteome</keyword>
<dbReference type="Proteomes" id="UP000655225">
    <property type="component" value="Unassembled WGS sequence"/>
</dbReference>
<reference evidence="2 3" key="1">
    <citation type="submission" date="2020-04" db="EMBL/GenBank/DDBJ databases">
        <title>Plant Genome Project.</title>
        <authorList>
            <person name="Zhang R.-G."/>
        </authorList>
    </citation>
    <scope>NUCLEOTIDE SEQUENCE [LARGE SCALE GENOMIC DNA]</scope>
    <source>
        <strain evidence="2">YNK0</strain>
        <tissue evidence="2">Leaf</tissue>
    </source>
</reference>